<dbReference type="InterPro" id="IPR029041">
    <property type="entry name" value="FAD-linked_oxidoreductase-like"/>
</dbReference>
<dbReference type="SUPFAM" id="SSF51730">
    <property type="entry name" value="FAD-linked oxidoreductase"/>
    <property type="match status" value="1"/>
</dbReference>
<dbReference type="Gene3D" id="3.20.20.220">
    <property type="match status" value="1"/>
</dbReference>
<evidence type="ECO:0000313" key="3">
    <source>
        <dbReference type="Proteomes" id="UP001441944"/>
    </source>
</evidence>
<protein>
    <submittedName>
        <fullName evidence="2">Methylenetetrahydrofolate reductase</fullName>
    </submittedName>
</protein>
<comment type="caution">
    <text evidence="2">The sequence shown here is derived from an EMBL/GenBank/DDBJ whole genome shotgun (WGS) entry which is preliminary data.</text>
</comment>
<gene>
    <name evidence="2" type="ORF">NBRC116598_36290</name>
</gene>
<evidence type="ECO:0000313" key="2">
    <source>
        <dbReference type="EMBL" id="GAA6198184.1"/>
    </source>
</evidence>
<name>A0ABQ0AR05_9RHOB</name>
<accession>A0ABQ0AR05</accession>
<dbReference type="Proteomes" id="UP001441944">
    <property type="component" value="Unassembled WGS sequence"/>
</dbReference>
<evidence type="ECO:0000256" key="1">
    <source>
        <dbReference type="ARBA" id="ARBA00023002"/>
    </source>
</evidence>
<keyword evidence="1" id="KW-0560">Oxidoreductase</keyword>
<reference evidence="2 3" key="1">
    <citation type="submission" date="2024-04" db="EMBL/GenBank/DDBJ databases">
        <title>Draft genome sequence of Pseudophaeobacter arcticus NBRC 116598.</title>
        <authorList>
            <person name="Miyakawa T."/>
            <person name="Kusuya Y."/>
            <person name="Miura T."/>
        </authorList>
    </citation>
    <scope>NUCLEOTIDE SEQUENCE [LARGE SCALE GENOMIC DNA]</scope>
    <source>
        <strain evidence="2 3">SU-CL00105</strain>
    </source>
</reference>
<proteinExistence type="predicted"/>
<organism evidence="2 3">
    <name type="scientific">Pseudophaeobacter arcticus</name>
    <dbReference type="NCBI Taxonomy" id="385492"/>
    <lineage>
        <taxon>Bacteria</taxon>
        <taxon>Pseudomonadati</taxon>
        <taxon>Pseudomonadota</taxon>
        <taxon>Alphaproteobacteria</taxon>
        <taxon>Rhodobacterales</taxon>
        <taxon>Paracoccaceae</taxon>
        <taxon>Pseudophaeobacter</taxon>
    </lineage>
</organism>
<dbReference type="EMBL" id="BAABWU010000019">
    <property type="protein sequence ID" value="GAA6198184.1"/>
    <property type="molecule type" value="Genomic_DNA"/>
</dbReference>
<keyword evidence="3" id="KW-1185">Reference proteome</keyword>
<sequence length="322" mass="34786">MGVSLTPLWEAVMALLNFKKRDPGADQPVSPEMEAFLKGYSIEVMPRTATKVEDFRALLPAGTRVYIAHIDGTPIEDMVATAKRIAEEGFDVMPHFPARIIKDEATLADWISRYQGEAGVKQALLLAGGVAEPKGDFHSSMQLLETGLFDKAGFTHLNVAGHPEPNLDIDPKGGRANTYAALDWKQEFSKRTDAEMALATQFCFEAQPVIDWVNELSARGMNLPVHIGIAGPAKLQTMIKFAIACGVGPSLKVLQKRAKDVTKLLLPHEPGEVLADLAAHKAANPDFNITKVHFFALGGIKTNATWAINNGGASAQPVNPQG</sequence>